<reference evidence="2 3" key="1">
    <citation type="submission" date="2022-05" db="EMBL/GenBank/DDBJ databases">
        <title>Sporolactobacillus sp nov CPB3-1, isolated from tree bark (Mangifera indica L.).</title>
        <authorList>
            <person name="Phuengjayaem S."/>
            <person name="Tanasupawat S."/>
        </authorList>
    </citation>
    <scope>NUCLEOTIDE SEQUENCE [LARGE SCALE GENOMIC DNA]</scope>
    <source>
        <strain evidence="2 3">CPB3-1</strain>
    </source>
</reference>
<feature type="transmembrane region" description="Helical" evidence="1">
    <location>
        <begin position="6"/>
        <end position="23"/>
    </location>
</feature>
<gene>
    <name evidence="2" type="ORF">M3N64_01480</name>
</gene>
<organism evidence="2 3">
    <name type="scientific">Sporolactobacillus mangiferae</name>
    <dbReference type="NCBI Taxonomy" id="2940498"/>
    <lineage>
        <taxon>Bacteria</taxon>
        <taxon>Bacillati</taxon>
        <taxon>Bacillota</taxon>
        <taxon>Bacilli</taxon>
        <taxon>Bacillales</taxon>
        <taxon>Sporolactobacillaceae</taxon>
        <taxon>Sporolactobacillus</taxon>
    </lineage>
</organism>
<protein>
    <submittedName>
        <fullName evidence="2">DUF2953 domain-containing protein</fullName>
    </submittedName>
</protein>
<dbReference type="Pfam" id="PF11167">
    <property type="entry name" value="DUF2953"/>
    <property type="match status" value="1"/>
</dbReference>
<evidence type="ECO:0000256" key="1">
    <source>
        <dbReference type="SAM" id="Phobius"/>
    </source>
</evidence>
<proteinExistence type="predicted"/>
<keyword evidence="1" id="KW-0472">Membrane</keyword>
<dbReference type="EMBL" id="JAMAST010000001">
    <property type="protein sequence ID" value="MCL1630624.1"/>
    <property type="molecule type" value="Genomic_DNA"/>
</dbReference>
<keyword evidence="1" id="KW-1133">Transmembrane helix</keyword>
<evidence type="ECO:0000313" key="3">
    <source>
        <dbReference type="Proteomes" id="UP001203004"/>
    </source>
</evidence>
<dbReference type="Proteomes" id="UP001203004">
    <property type="component" value="Unassembled WGS sequence"/>
</dbReference>
<dbReference type="RefSeq" id="WP_249096162.1">
    <property type="nucleotide sequence ID" value="NZ_JAMAST010000001.1"/>
</dbReference>
<evidence type="ECO:0000313" key="2">
    <source>
        <dbReference type="EMBL" id="MCL1630624.1"/>
    </source>
</evidence>
<keyword evidence="1" id="KW-0812">Transmembrane</keyword>
<name>A0ABT0M714_9BACL</name>
<sequence length="193" mass="22104">MRLFIILSVICVSLFVLVICIFLKSTLTMRVKLLISAHSCSWKVKIYIWGICLWAQQSDPLRQVPSESTANQKHDPGYSQQELADWQEQLGQGIRLLRKMNVSHKIRVQLVSWVTQCGTGDAFETAILSGIIWSIKASLMPWIAPWISDRPRIQVVPVFQRMSLCSDLSCMFQLRIGDAIVMIKKIRRLMKEG</sequence>
<dbReference type="InterPro" id="IPR021338">
    <property type="entry name" value="DUF2953"/>
</dbReference>
<comment type="caution">
    <text evidence="2">The sequence shown here is derived from an EMBL/GenBank/DDBJ whole genome shotgun (WGS) entry which is preliminary data.</text>
</comment>
<accession>A0ABT0M714</accession>
<keyword evidence="3" id="KW-1185">Reference proteome</keyword>